<accession>A0A8S2R7S7</accession>
<reference evidence="1" key="1">
    <citation type="submission" date="2021-02" db="EMBL/GenBank/DDBJ databases">
        <authorList>
            <person name="Nowell W R."/>
        </authorList>
    </citation>
    <scope>NUCLEOTIDE SEQUENCE</scope>
</reference>
<organism evidence="1 2">
    <name type="scientific">Rotaria magnacalcarata</name>
    <dbReference type="NCBI Taxonomy" id="392030"/>
    <lineage>
        <taxon>Eukaryota</taxon>
        <taxon>Metazoa</taxon>
        <taxon>Spiralia</taxon>
        <taxon>Gnathifera</taxon>
        <taxon>Rotifera</taxon>
        <taxon>Eurotatoria</taxon>
        <taxon>Bdelloidea</taxon>
        <taxon>Philodinida</taxon>
        <taxon>Philodinidae</taxon>
        <taxon>Rotaria</taxon>
    </lineage>
</organism>
<protein>
    <submittedName>
        <fullName evidence="1">Uncharacterized protein</fullName>
    </submittedName>
</protein>
<evidence type="ECO:0000313" key="1">
    <source>
        <dbReference type="EMBL" id="CAF4136521.1"/>
    </source>
</evidence>
<proteinExistence type="predicted"/>
<comment type="caution">
    <text evidence="1">The sequence shown here is derived from an EMBL/GenBank/DDBJ whole genome shotgun (WGS) entry which is preliminary data.</text>
</comment>
<sequence length="119" mass="14260">MHNTDENLGTNRGQINCLYYYSTNYLDYTENIEYCPGITINDQSQLRDFVNTRDRNFTFDEDINDNAGRNEDLDEEDWLSQLCLFIWRVLFDLNEYATKQVRRETNLSNQSSCRRMTSR</sequence>
<dbReference type="AlphaFoldDB" id="A0A8S2R7S7"/>
<name>A0A8S2R7S7_9BILA</name>
<gene>
    <name evidence="1" type="ORF">SMN809_LOCUS19029</name>
</gene>
<evidence type="ECO:0000313" key="2">
    <source>
        <dbReference type="Proteomes" id="UP000676336"/>
    </source>
</evidence>
<feature type="non-terminal residue" evidence="1">
    <location>
        <position position="1"/>
    </location>
</feature>
<dbReference type="EMBL" id="CAJOBI010009371">
    <property type="protein sequence ID" value="CAF4136521.1"/>
    <property type="molecule type" value="Genomic_DNA"/>
</dbReference>
<dbReference type="Proteomes" id="UP000676336">
    <property type="component" value="Unassembled WGS sequence"/>
</dbReference>